<dbReference type="Gene3D" id="1.25.40.10">
    <property type="entry name" value="Tetratricopeptide repeat domain"/>
    <property type="match status" value="3"/>
</dbReference>
<evidence type="ECO:0000313" key="2">
    <source>
        <dbReference type="Proteomes" id="UP000503447"/>
    </source>
</evidence>
<dbReference type="AlphaFoldDB" id="A0A6M5YVY9"/>
<dbReference type="EMBL" id="CP053452">
    <property type="protein sequence ID" value="QJW97481.1"/>
    <property type="molecule type" value="Genomic_DNA"/>
</dbReference>
<reference evidence="2" key="1">
    <citation type="submission" date="2020-05" db="EMBL/GenBank/DDBJ databases">
        <title>Frigoriglobus tundricola gen. nov., sp. nov., a psychrotolerant cellulolytic planctomycete of the family Gemmataceae with two divergent copies of 16S rRNA gene.</title>
        <authorList>
            <person name="Kulichevskaya I.S."/>
            <person name="Ivanova A.A."/>
            <person name="Naumoff D.G."/>
            <person name="Beletsky A.V."/>
            <person name="Rijpstra W.I.C."/>
            <person name="Sinninghe Damste J.S."/>
            <person name="Mardanov A.V."/>
            <person name="Ravin N.V."/>
            <person name="Dedysh S.N."/>
        </authorList>
    </citation>
    <scope>NUCLEOTIDE SEQUENCE [LARGE SCALE GENOMIC DNA]</scope>
    <source>
        <strain evidence="2">PL17</strain>
    </source>
</reference>
<dbReference type="InterPro" id="IPR019734">
    <property type="entry name" value="TPR_rpt"/>
</dbReference>
<dbReference type="InterPro" id="IPR011990">
    <property type="entry name" value="TPR-like_helical_dom_sf"/>
</dbReference>
<dbReference type="Proteomes" id="UP000503447">
    <property type="component" value="Chromosome"/>
</dbReference>
<dbReference type="SUPFAM" id="SSF81901">
    <property type="entry name" value="HCP-like"/>
    <property type="match status" value="1"/>
</dbReference>
<dbReference type="RefSeq" id="WP_171472840.1">
    <property type="nucleotide sequence ID" value="NZ_CP053452.2"/>
</dbReference>
<keyword evidence="2" id="KW-1185">Reference proteome</keyword>
<gene>
    <name evidence="1" type="ORF">FTUN_5055</name>
</gene>
<name>A0A6M5YVY9_9BACT</name>
<evidence type="ECO:0008006" key="3">
    <source>
        <dbReference type="Google" id="ProtNLM"/>
    </source>
</evidence>
<sequence length="458" mass="50027">MPALQALAERDQRNRPLAAVLAAEMARDPETRAAADRLFAGLTSVTADPVVIGVVVKSHLDTGRAGEIIKDLDRAFAALSDKDKDKKEPETPVTAAAKAFAADKARAYADALEGESRGVPALLMAADEDLRAGAKHPHGTYYFLGALAFRHRKIDLAVIQFRQSVRSAPKESQVDAYRSLLQVLWLAGRPVEVDILCRDGLADPDVLIGPVFFNYHRALALAELGRAEPALAAADQAILQAGDTDRLTVRLNRHKVLCVLGKWAEAIEYGKKLADEFDAPADRPRVRHAQAAAYTGAKKPAEAEALLRAVLDDDPDDAGACNDLGYHLADEGRNLDEAERLVRHALEVDRLDRRKSGSAELENAAYRDSLGWVLFRRGKLADARAELEQAAALPGGATDPTVWDHLGDVLFRLNEKPKAKAAWEKAKELYDADARISSRSRRDGRLDEVKRKLARVAN</sequence>
<dbReference type="SMART" id="SM00028">
    <property type="entry name" value="TPR"/>
    <property type="match status" value="5"/>
</dbReference>
<dbReference type="Pfam" id="PF14559">
    <property type="entry name" value="TPR_19"/>
    <property type="match status" value="1"/>
</dbReference>
<organism evidence="1 2">
    <name type="scientific">Frigoriglobus tundricola</name>
    <dbReference type="NCBI Taxonomy" id="2774151"/>
    <lineage>
        <taxon>Bacteria</taxon>
        <taxon>Pseudomonadati</taxon>
        <taxon>Planctomycetota</taxon>
        <taxon>Planctomycetia</taxon>
        <taxon>Gemmatales</taxon>
        <taxon>Gemmataceae</taxon>
        <taxon>Frigoriglobus</taxon>
    </lineage>
</organism>
<accession>A0A6M5YVY9</accession>
<dbReference type="KEGG" id="ftj:FTUN_5055"/>
<protein>
    <recommendedName>
        <fullName evidence="3">Tetratricopeptide repeat protein</fullName>
    </recommendedName>
</protein>
<evidence type="ECO:0000313" key="1">
    <source>
        <dbReference type="EMBL" id="QJW97481.1"/>
    </source>
</evidence>
<proteinExistence type="predicted"/>